<dbReference type="SMART" id="SM00886">
    <property type="entry name" value="Dabb"/>
    <property type="match status" value="1"/>
</dbReference>
<proteinExistence type="predicted"/>
<dbReference type="EMBL" id="JAAMOX010000002">
    <property type="protein sequence ID" value="NIH54426.1"/>
    <property type="molecule type" value="Genomic_DNA"/>
</dbReference>
<gene>
    <name evidence="2" type="ORF">FHX76_002322</name>
</gene>
<dbReference type="Proteomes" id="UP000541033">
    <property type="component" value="Unassembled WGS sequence"/>
</dbReference>
<reference evidence="2 3" key="1">
    <citation type="submission" date="2020-02" db="EMBL/GenBank/DDBJ databases">
        <title>Sequencing the genomes of 1000 actinobacteria strains.</title>
        <authorList>
            <person name="Klenk H.-P."/>
        </authorList>
    </citation>
    <scope>NUCLEOTIDE SEQUENCE [LARGE SCALE GENOMIC DNA]</scope>
    <source>
        <strain evidence="2 3">DSM 27960</strain>
    </source>
</reference>
<evidence type="ECO:0000313" key="2">
    <source>
        <dbReference type="EMBL" id="NIH54426.1"/>
    </source>
</evidence>
<dbReference type="AlphaFoldDB" id="A0A7X5TTA4"/>
<dbReference type="Gene3D" id="3.30.70.100">
    <property type="match status" value="1"/>
</dbReference>
<keyword evidence="2" id="KW-0503">Monooxygenase</keyword>
<feature type="domain" description="Stress-response A/B barrel" evidence="1">
    <location>
        <begin position="3"/>
        <end position="98"/>
    </location>
</feature>
<dbReference type="RefSeq" id="WP_167150807.1">
    <property type="nucleotide sequence ID" value="NZ_JAAMOX010000002.1"/>
</dbReference>
<dbReference type="InterPro" id="IPR013097">
    <property type="entry name" value="Dabb"/>
</dbReference>
<dbReference type="InterPro" id="IPR011008">
    <property type="entry name" value="Dimeric_a/b-barrel"/>
</dbReference>
<evidence type="ECO:0000259" key="1">
    <source>
        <dbReference type="PROSITE" id="PS51502"/>
    </source>
</evidence>
<dbReference type="GO" id="GO:0004497">
    <property type="term" value="F:monooxygenase activity"/>
    <property type="evidence" value="ECO:0007669"/>
    <property type="project" value="UniProtKB-KW"/>
</dbReference>
<dbReference type="Pfam" id="PF07876">
    <property type="entry name" value="Dabb"/>
    <property type="match status" value="1"/>
</dbReference>
<accession>A0A7X5TTA4</accession>
<dbReference type="PROSITE" id="PS51502">
    <property type="entry name" value="S_R_A_B_BARREL"/>
    <property type="match status" value="1"/>
</dbReference>
<dbReference type="SUPFAM" id="SSF54909">
    <property type="entry name" value="Dimeric alpha+beta barrel"/>
    <property type="match status" value="1"/>
</dbReference>
<sequence>MTLRHVVTWTFAEPDPAARMRQLLEFKALLDALPPVIPEILALEVGINELYPDANWHITLVSEFADQAALERYQVHPAHKAVIEHNRGRTSGRAAVDFTVA</sequence>
<dbReference type="PANTHER" id="PTHR37832">
    <property type="entry name" value="BLL2683 PROTEIN"/>
    <property type="match status" value="1"/>
</dbReference>
<keyword evidence="2" id="KW-0560">Oxidoreductase</keyword>
<name>A0A7X5TTA4_9MICO</name>
<protein>
    <submittedName>
        <fullName evidence="2">Quinol monooxygenase YgiN</fullName>
    </submittedName>
</protein>
<keyword evidence="3" id="KW-1185">Reference proteome</keyword>
<organism evidence="2 3">
    <name type="scientific">Lysinibacter cavernae</name>
    <dbReference type="NCBI Taxonomy" id="1640652"/>
    <lineage>
        <taxon>Bacteria</taxon>
        <taxon>Bacillati</taxon>
        <taxon>Actinomycetota</taxon>
        <taxon>Actinomycetes</taxon>
        <taxon>Micrococcales</taxon>
        <taxon>Microbacteriaceae</taxon>
        <taxon>Lysinibacter</taxon>
    </lineage>
</organism>
<comment type="caution">
    <text evidence="2">The sequence shown here is derived from an EMBL/GenBank/DDBJ whole genome shotgun (WGS) entry which is preliminary data.</text>
</comment>
<dbReference type="PANTHER" id="PTHR37832:SF1">
    <property type="entry name" value="STRESS-RESPONSE A_B BARREL DOMAIN-CONTAINING PROTEIN"/>
    <property type="match status" value="1"/>
</dbReference>
<evidence type="ECO:0000313" key="3">
    <source>
        <dbReference type="Proteomes" id="UP000541033"/>
    </source>
</evidence>